<evidence type="ECO:0000259" key="13">
    <source>
        <dbReference type="Pfam" id="PF13632"/>
    </source>
</evidence>
<dbReference type="InterPro" id="IPR001173">
    <property type="entry name" value="Glyco_trans_2-like"/>
</dbReference>
<dbReference type="NCBIfam" id="NF003959">
    <property type="entry name" value="PRK05454.2-2"/>
    <property type="match status" value="1"/>
</dbReference>
<feature type="transmembrane region" description="Helical" evidence="12">
    <location>
        <begin position="420"/>
        <end position="443"/>
    </location>
</feature>
<feature type="domain" description="Glycosyltransferase 2-like" evidence="13">
    <location>
        <begin position="198"/>
        <end position="392"/>
    </location>
</feature>
<evidence type="ECO:0000256" key="8">
    <source>
        <dbReference type="ARBA" id="ARBA00022679"/>
    </source>
</evidence>
<keyword evidence="5" id="KW-1003">Cell membrane</keyword>
<dbReference type="OrthoDB" id="9775281at2"/>
<comment type="pathway">
    <text evidence="2">Glycan metabolism; osmoregulated periplasmic glucan (OPG) biosynthesis.</text>
</comment>
<keyword evidence="15" id="KW-1185">Reference proteome</keyword>
<evidence type="ECO:0000256" key="12">
    <source>
        <dbReference type="SAM" id="Phobius"/>
    </source>
</evidence>
<sequence length="607" mass="66597">MTTPVARGPSAPDRAARDRPAVPRAVAIVLSLVAGAGAFMLFLQFGASDGLDFIDVLRSVLILISTWWLAWGAVQGLLGLTTHAAPPLRKLDGPLTERCVVIVPVYNEDPVTTFSRIAAMDESLQATGQGHLFHFAILSDSRNDAIAARERLWFLRLIEDRKAEGRMFYRRRTDNKGKKAGNVEDFIMKSGGAYDLALILDADSLMEGATIVEMARRMQAEPDIGLLQTLPVVTRAETRFGRAMQFSAAFHSPVFARGLAMMQGRTGPFWGHNAIVRVRAFAESCGLPELRGKPPFGGHIMSHDYVEAALLARAGWRVRLDDDLGGSFEEGPENLVDHAKRDRRWCQGNLQHVRLLNAPGLKPWSRFVFFQGIMAYISPLFWIGFMLASIAAPFYAPPPDYFPEPYWPFPIFPQAETSKAIGLAIGVFGLLILPKFAVALHAAMSGRAKQFGGALRAFASMMAELLFSSLAAPVLLAYQTRSVFQVFMGRDGGWPTNNRGDARLSVGEAFAASHWIVSTGLLGLAITWYLAPGLVVWMLPVLVPMMLAPVIISWSSRPARSGLFATPTDLNEAPVMSRQREILGVWESEMIAMKDVSILLEATRASA</sequence>
<evidence type="ECO:0000256" key="1">
    <source>
        <dbReference type="ARBA" id="ARBA00004429"/>
    </source>
</evidence>
<dbReference type="AlphaFoldDB" id="A0A917YMW6"/>
<evidence type="ECO:0000256" key="9">
    <source>
        <dbReference type="ARBA" id="ARBA00022692"/>
    </source>
</evidence>
<reference evidence="14 15" key="1">
    <citation type="journal article" date="2014" name="Int. J. Syst. Evol. Microbiol.">
        <title>Complete genome sequence of Corynebacterium casei LMG S-19264T (=DSM 44701T), isolated from a smear-ripened cheese.</title>
        <authorList>
            <consortium name="US DOE Joint Genome Institute (JGI-PGF)"/>
            <person name="Walter F."/>
            <person name="Albersmeier A."/>
            <person name="Kalinowski J."/>
            <person name="Ruckert C."/>
        </authorList>
    </citation>
    <scope>NUCLEOTIDE SEQUENCE [LARGE SCALE GENOMIC DNA]</scope>
    <source>
        <strain evidence="14 15">CGMCC 1.7029</strain>
    </source>
</reference>
<dbReference type="PANTHER" id="PTHR43867:SF5">
    <property type="entry name" value="GLUCANS BIOSYNTHESIS GLUCOSYLTRANSFERASE H"/>
    <property type="match status" value="1"/>
</dbReference>
<feature type="transmembrane region" description="Helical" evidence="12">
    <location>
        <begin position="528"/>
        <end position="552"/>
    </location>
</feature>
<dbReference type="SUPFAM" id="SSF53448">
    <property type="entry name" value="Nucleotide-diphospho-sugar transferases"/>
    <property type="match status" value="1"/>
</dbReference>
<feature type="transmembrane region" description="Helical" evidence="12">
    <location>
        <begin position="59"/>
        <end position="80"/>
    </location>
</feature>
<gene>
    <name evidence="14" type="primary">opgH</name>
    <name evidence="14" type="ORF">GCM10010991_36840</name>
</gene>
<dbReference type="RefSeq" id="WP_146284689.1">
    <property type="nucleotide sequence ID" value="NZ_BMLP01000014.1"/>
</dbReference>
<dbReference type="Pfam" id="PF13632">
    <property type="entry name" value="Glyco_trans_2_3"/>
    <property type="match status" value="1"/>
</dbReference>
<evidence type="ECO:0000256" key="4">
    <source>
        <dbReference type="ARBA" id="ARBA00020585"/>
    </source>
</evidence>
<protein>
    <recommendedName>
        <fullName evidence="4">Glucans biosynthesis glucosyltransferase H</fullName>
    </recommendedName>
</protein>
<dbReference type="NCBIfam" id="NF003958">
    <property type="entry name" value="PRK05454.2-1"/>
    <property type="match status" value="1"/>
</dbReference>
<evidence type="ECO:0000256" key="7">
    <source>
        <dbReference type="ARBA" id="ARBA00022676"/>
    </source>
</evidence>
<dbReference type="Proteomes" id="UP000598196">
    <property type="component" value="Unassembled WGS sequence"/>
</dbReference>
<comment type="subcellular location">
    <subcellularLocation>
        <location evidence="1">Cell inner membrane</location>
        <topology evidence="1">Multi-pass membrane protein</topology>
    </subcellularLocation>
</comment>
<evidence type="ECO:0000256" key="10">
    <source>
        <dbReference type="ARBA" id="ARBA00022989"/>
    </source>
</evidence>
<keyword evidence="10 12" id="KW-1133">Transmembrane helix</keyword>
<evidence type="ECO:0000256" key="2">
    <source>
        <dbReference type="ARBA" id="ARBA00005001"/>
    </source>
</evidence>
<evidence type="ECO:0000313" key="14">
    <source>
        <dbReference type="EMBL" id="GGO38872.1"/>
    </source>
</evidence>
<dbReference type="InterPro" id="IPR050321">
    <property type="entry name" value="Glycosyltr_2/OpgH_subfam"/>
</dbReference>
<feature type="transmembrane region" description="Helical" evidence="12">
    <location>
        <begin position="455"/>
        <end position="478"/>
    </location>
</feature>
<evidence type="ECO:0000256" key="6">
    <source>
        <dbReference type="ARBA" id="ARBA00022519"/>
    </source>
</evidence>
<comment type="caution">
    <text evidence="14">The sequence shown here is derived from an EMBL/GenBank/DDBJ whole genome shotgun (WGS) entry which is preliminary data.</text>
</comment>
<dbReference type="GO" id="GO:0016758">
    <property type="term" value="F:hexosyltransferase activity"/>
    <property type="evidence" value="ECO:0007669"/>
    <property type="project" value="TreeGrafter"/>
</dbReference>
<name>A0A917YMW6_9RHOB</name>
<keyword evidence="11 12" id="KW-0472">Membrane</keyword>
<keyword evidence="6" id="KW-0997">Cell inner membrane</keyword>
<proteinExistence type="inferred from homology"/>
<evidence type="ECO:0000256" key="11">
    <source>
        <dbReference type="ARBA" id="ARBA00023136"/>
    </source>
</evidence>
<feature type="transmembrane region" description="Helical" evidence="12">
    <location>
        <begin position="373"/>
        <end position="396"/>
    </location>
</feature>
<dbReference type="GO" id="GO:0005886">
    <property type="term" value="C:plasma membrane"/>
    <property type="evidence" value="ECO:0007669"/>
    <property type="project" value="UniProtKB-SubCell"/>
</dbReference>
<dbReference type="Gene3D" id="3.90.550.10">
    <property type="entry name" value="Spore Coat Polysaccharide Biosynthesis Protein SpsA, Chain A"/>
    <property type="match status" value="1"/>
</dbReference>
<dbReference type="NCBIfam" id="NF003962">
    <property type="entry name" value="PRK05454.2-5"/>
    <property type="match status" value="1"/>
</dbReference>
<comment type="similarity">
    <text evidence="3">Belongs to the glycosyltransferase 2 family. OpgH subfamily.</text>
</comment>
<organism evidence="14 15">
    <name type="scientific">Gemmobacter aquaticus</name>
    <dbReference type="NCBI Taxonomy" id="490185"/>
    <lineage>
        <taxon>Bacteria</taxon>
        <taxon>Pseudomonadati</taxon>
        <taxon>Pseudomonadota</taxon>
        <taxon>Alphaproteobacteria</taxon>
        <taxon>Rhodobacterales</taxon>
        <taxon>Paracoccaceae</taxon>
        <taxon>Gemmobacter</taxon>
    </lineage>
</organism>
<feature type="transmembrane region" description="Helical" evidence="12">
    <location>
        <begin position="21"/>
        <end position="47"/>
    </location>
</feature>
<dbReference type="PANTHER" id="PTHR43867">
    <property type="entry name" value="CELLULOSE SYNTHASE CATALYTIC SUBUNIT A [UDP-FORMING]"/>
    <property type="match status" value="1"/>
</dbReference>
<accession>A0A917YMW6</accession>
<keyword evidence="9 12" id="KW-0812">Transmembrane</keyword>
<dbReference type="EMBL" id="BMLP01000014">
    <property type="protein sequence ID" value="GGO38872.1"/>
    <property type="molecule type" value="Genomic_DNA"/>
</dbReference>
<keyword evidence="8" id="KW-0808">Transferase</keyword>
<evidence type="ECO:0000256" key="3">
    <source>
        <dbReference type="ARBA" id="ARBA00009337"/>
    </source>
</evidence>
<keyword evidence="7" id="KW-0328">Glycosyltransferase</keyword>
<dbReference type="InterPro" id="IPR029044">
    <property type="entry name" value="Nucleotide-diphossugar_trans"/>
</dbReference>
<evidence type="ECO:0000313" key="15">
    <source>
        <dbReference type="Proteomes" id="UP000598196"/>
    </source>
</evidence>
<evidence type="ECO:0000256" key="5">
    <source>
        <dbReference type="ARBA" id="ARBA00022475"/>
    </source>
</evidence>